<dbReference type="PANTHER" id="PTHR37477:SF1">
    <property type="entry name" value="COBALT-PRECORRIN-5A HYDROLASE"/>
    <property type="match status" value="1"/>
</dbReference>
<dbReference type="InterPro" id="IPR036518">
    <property type="entry name" value="CobE/GbiG_C_sf"/>
</dbReference>
<protein>
    <submittedName>
        <fullName evidence="3">Cobalamin (Vitamin B12) biosynthesis CbiG protein</fullName>
    </submittedName>
</protein>
<gene>
    <name evidence="3" type="ordered locus">Mthe_0145</name>
</gene>
<dbReference type="PANTHER" id="PTHR37477">
    <property type="entry name" value="COBALT-PRECORRIN-5A HYDROLASE"/>
    <property type="match status" value="1"/>
</dbReference>
<dbReference type="InterPro" id="IPR002750">
    <property type="entry name" value="CobE/GbiG_C"/>
</dbReference>
<organism evidence="3 4">
    <name type="scientific">Methanothrix thermoacetophila (strain DSM 6194 / JCM 14653 / NBRC 101360 / PT)</name>
    <name type="common">Methanosaeta thermophila</name>
    <dbReference type="NCBI Taxonomy" id="349307"/>
    <lineage>
        <taxon>Archaea</taxon>
        <taxon>Methanobacteriati</taxon>
        <taxon>Methanobacteriota</taxon>
        <taxon>Stenosarchaea group</taxon>
        <taxon>Methanomicrobia</taxon>
        <taxon>Methanotrichales</taxon>
        <taxon>Methanotrichaceae</taxon>
        <taxon>Methanothrix</taxon>
    </lineage>
</organism>
<dbReference type="Pfam" id="PF11760">
    <property type="entry name" value="CbiG_N"/>
    <property type="match status" value="1"/>
</dbReference>
<dbReference type="SUPFAM" id="SSF159672">
    <property type="entry name" value="CbiG N-terminal domain-like"/>
    <property type="match status" value="1"/>
</dbReference>
<dbReference type="Pfam" id="PF01890">
    <property type="entry name" value="CbiG_C"/>
    <property type="match status" value="1"/>
</dbReference>
<evidence type="ECO:0000259" key="1">
    <source>
        <dbReference type="Pfam" id="PF01890"/>
    </source>
</evidence>
<sequence>MEELFREYDMILALMAVGIVVRQVCPLLRDKWTDKPVVAVDSALKTAVPVIGGHHGANDLALYLFKHLGIYPAITTATDSSGRPNLEGIASAFGSEIVNRDASKHINASFLYQDVPIVRLRGPRIVIVDKDVAVLKSSGLIAGLGARKGATADEILSAVRSATAEAGRDVSEVRVIATSEIKSCDPEISRAAAKLGVSVVYLPDDALNAQKPLTPSRASMLGLSGVAEPAVLALAQRMILPKKVYGRVTVALGE</sequence>
<dbReference type="InterPro" id="IPR038029">
    <property type="entry name" value="GbiG_N_sf"/>
</dbReference>
<feature type="domain" description="CobE/GbiG C-terminal" evidence="1">
    <location>
        <begin position="140"/>
        <end position="252"/>
    </location>
</feature>
<dbReference type="HOGENOM" id="CLU_028397_0_2_2"/>
<dbReference type="GO" id="GO:0009236">
    <property type="term" value="P:cobalamin biosynthetic process"/>
    <property type="evidence" value="ECO:0007669"/>
    <property type="project" value="InterPro"/>
</dbReference>
<evidence type="ECO:0000259" key="2">
    <source>
        <dbReference type="Pfam" id="PF11760"/>
    </source>
</evidence>
<dbReference type="InterPro" id="IPR052553">
    <property type="entry name" value="CbiG_hydrolase"/>
</dbReference>
<evidence type="ECO:0000313" key="4">
    <source>
        <dbReference type="Proteomes" id="UP000000674"/>
    </source>
</evidence>
<dbReference type="Gene3D" id="3.40.50.11220">
    <property type="match status" value="1"/>
</dbReference>
<dbReference type="EMBL" id="CP000477">
    <property type="protein sequence ID" value="ABK13945.1"/>
    <property type="molecule type" value="Genomic_DNA"/>
</dbReference>
<dbReference type="AlphaFoldDB" id="A0B5H1"/>
<dbReference type="Gene3D" id="3.30.420.180">
    <property type="entry name" value="CobE/GbiG C-terminal domain"/>
    <property type="match status" value="1"/>
</dbReference>
<accession>A0B5H1</accession>
<evidence type="ECO:0000313" key="3">
    <source>
        <dbReference type="EMBL" id="ABK13945.1"/>
    </source>
</evidence>
<dbReference type="Proteomes" id="UP000000674">
    <property type="component" value="Chromosome"/>
</dbReference>
<feature type="domain" description="Cobalamin synthesis G N-terminal" evidence="2">
    <location>
        <begin position="2"/>
        <end position="79"/>
    </location>
</feature>
<dbReference type="SUPFAM" id="SSF159664">
    <property type="entry name" value="CobE/GbiG C-terminal domain-like"/>
    <property type="match status" value="1"/>
</dbReference>
<name>A0B5H1_METTP</name>
<proteinExistence type="predicted"/>
<dbReference type="InterPro" id="IPR021744">
    <property type="entry name" value="CbiG_N"/>
</dbReference>
<keyword evidence="4" id="KW-1185">Reference proteome</keyword>
<dbReference type="NCBIfam" id="NF004465">
    <property type="entry name" value="PRK05788.1-3"/>
    <property type="match status" value="1"/>
</dbReference>
<dbReference type="STRING" id="349307.Mthe_0145"/>
<dbReference type="KEGG" id="mtp:Mthe_0145"/>
<reference evidence="3 4" key="1">
    <citation type="submission" date="2006-10" db="EMBL/GenBank/DDBJ databases">
        <title>Complete sequence of Methanosaeta thermophila PT.</title>
        <authorList>
            <consortium name="US DOE Joint Genome Institute"/>
            <person name="Copeland A."/>
            <person name="Lucas S."/>
            <person name="Lapidus A."/>
            <person name="Barry K."/>
            <person name="Detter J.C."/>
            <person name="Glavina del Rio T."/>
            <person name="Hammon N."/>
            <person name="Israni S."/>
            <person name="Pitluck S."/>
            <person name="Chain P."/>
            <person name="Malfatti S."/>
            <person name="Shin M."/>
            <person name="Vergez L."/>
            <person name="Schmutz J."/>
            <person name="Larimer F."/>
            <person name="Land M."/>
            <person name="Hauser L."/>
            <person name="Kyrpides N."/>
            <person name="Kim E."/>
            <person name="Smith K.S."/>
            <person name="Ingram-Smith C."/>
            <person name="Richardson P."/>
        </authorList>
    </citation>
    <scope>NUCLEOTIDE SEQUENCE [LARGE SCALE GENOMIC DNA]</scope>
    <source>
        <strain evidence="4">DSM 6194 / JCM 14653 / NBRC 101360 / PT</strain>
    </source>
</reference>